<dbReference type="Proteomes" id="UP000036987">
    <property type="component" value="Unassembled WGS sequence"/>
</dbReference>
<dbReference type="GO" id="GO:0030247">
    <property type="term" value="F:polysaccharide binding"/>
    <property type="evidence" value="ECO:0007669"/>
    <property type="project" value="InterPro"/>
</dbReference>
<keyword evidence="3" id="KW-0808">Transferase</keyword>
<evidence type="ECO:0000313" key="15">
    <source>
        <dbReference type="EMBL" id="KMZ69187.1"/>
    </source>
</evidence>
<evidence type="ECO:0000256" key="1">
    <source>
        <dbReference type="ARBA" id="ARBA00004479"/>
    </source>
</evidence>
<dbReference type="Pfam" id="PF07714">
    <property type="entry name" value="PK_Tyr_Ser-Thr"/>
    <property type="match status" value="1"/>
</dbReference>
<dbReference type="Pfam" id="PF13947">
    <property type="entry name" value="GUB_WAK_bind"/>
    <property type="match status" value="1"/>
</dbReference>
<evidence type="ECO:0000256" key="7">
    <source>
        <dbReference type="ARBA" id="ARBA00022840"/>
    </source>
</evidence>
<dbReference type="Gene3D" id="1.10.510.10">
    <property type="entry name" value="Transferase(Phosphotransferase) domain 1"/>
    <property type="match status" value="1"/>
</dbReference>
<keyword evidence="8" id="KW-1015">Disulfide bond</keyword>
<dbReference type="InterPro" id="IPR045274">
    <property type="entry name" value="WAK-like"/>
</dbReference>
<dbReference type="CDD" id="cd14066">
    <property type="entry name" value="STKc_IRAK"/>
    <property type="match status" value="1"/>
</dbReference>
<evidence type="ECO:0000256" key="10">
    <source>
        <dbReference type="PROSITE-ProRule" id="PRU10141"/>
    </source>
</evidence>
<evidence type="ECO:0000256" key="4">
    <source>
        <dbReference type="ARBA" id="ARBA00022729"/>
    </source>
</evidence>
<comment type="subcellular location">
    <subcellularLocation>
        <location evidence="1">Membrane</location>
        <topology evidence="1">Single-pass type I membrane protein</topology>
    </subcellularLocation>
</comment>
<dbReference type="InterPro" id="IPR011009">
    <property type="entry name" value="Kinase-like_dom_sf"/>
</dbReference>
<dbReference type="GO" id="GO:0007166">
    <property type="term" value="P:cell surface receptor signaling pathway"/>
    <property type="evidence" value="ECO:0000318"/>
    <property type="project" value="GO_Central"/>
</dbReference>
<keyword evidence="6 15" id="KW-0418">Kinase</keyword>
<dbReference type="InterPro" id="IPR018097">
    <property type="entry name" value="EGF_Ca-bd_CS"/>
</dbReference>
<dbReference type="InterPro" id="IPR008271">
    <property type="entry name" value="Ser/Thr_kinase_AS"/>
</dbReference>
<dbReference type="InterPro" id="IPR000719">
    <property type="entry name" value="Prot_kinase_dom"/>
</dbReference>
<sequence>MRKMRFLLCFLSILSLFSTGVDSQLALEGCEETCGGVNISYPFGIDVESCAKNTSFLVNCSKDANGEKPYLRSWEIVSIELESGEITVNTQVSSTCGDEMNIIDLTDRPLSFSENNKLTATGCATNAFLPDGVGCSSLCSSLEDVTNNTCFGTGCCEISISKGLKIFNPNITTYNITAENTSNCSYAFLAKGNTFNFTTVFLIEREWTMPVEYLLDFAVDDCGPNTNANKSATGFGNICSCRQGFDGNPYTPNGCTDINECEDPTLNKCSKDCVNTPGNYKCTDNSRNLIIIVSCLSGGIFFVLLGGIIFFFYKKSKIIQMKKLRSENFKQNYKLLEQTLIMSSHENTAENTKFFSFNELEKATGQFDRARIIGEGGHGTVYKGLLLDQRVAAIKMSKVTTQTEKEEYINEAALLSRTYHKNVVKVLGCCLESAVPTLVYEYIANGTLSEHLHSPDNPSSLGWDDRLRIAVEVASAIVYLLSASSNTIFHRDLKSANILLDEKLTAKLSDFGASKSISSDQTHITATVQGTIGYLDPEYYQSGKLTEKSDVYSFGVILVELLTGKKPISKYINAEEGSVIIYFIKLLREGQVDLLFDQSIMDDSIKDDLGVVAKLAGECLRLRGEDRPTMKEVESTLEGVRRSKNKKAKGINHEEEHQRLLSDQMKMVSGNENWSTSVTSNTSQPPISTSKSFLR</sequence>
<feature type="transmembrane region" description="Helical" evidence="12">
    <location>
        <begin position="289"/>
        <end position="313"/>
    </location>
</feature>
<dbReference type="PROSITE" id="PS00107">
    <property type="entry name" value="PROTEIN_KINASE_ATP"/>
    <property type="match status" value="1"/>
</dbReference>
<dbReference type="SUPFAM" id="SSF56112">
    <property type="entry name" value="Protein kinase-like (PK-like)"/>
    <property type="match status" value="1"/>
</dbReference>
<keyword evidence="9" id="KW-0325">Glycoprotein</keyword>
<dbReference type="PANTHER" id="PTHR27005">
    <property type="entry name" value="WALL-ASSOCIATED RECEPTOR KINASE-LIKE 21"/>
    <property type="match status" value="1"/>
</dbReference>
<keyword evidence="16" id="KW-1185">Reference proteome</keyword>
<evidence type="ECO:0000256" key="3">
    <source>
        <dbReference type="ARBA" id="ARBA00022679"/>
    </source>
</evidence>
<feature type="domain" description="Protein kinase" evidence="14">
    <location>
        <begin position="367"/>
        <end position="637"/>
    </location>
</feature>
<evidence type="ECO:0000256" key="5">
    <source>
        <dbReference type="ARBA" id="ARBA00022741"/>
    </source>
</evidence>
<accession>A0A0K9PLU6</accession>
<organism evidence="15 16">
    <name type="scientific">Zostera marina</name>
    <name type="common">Eelgrass</name>
    <dbReference type="NCBI Taxonomy" id="29655"/>
    <lineage>
        <taxon>Eukaryota</taxon>
        <taxon>Viridiplantae</taxon>
        <taxon>Streptophyta</taxon>
        <taxon>Embryophyta</taxon>
        <taxon>Tracheophyta</taxon>
        <taxon>Spermatophyta</taxon>
        <taxon>Magnoliopsida</taxon>
        <taxon>Liliopsida</taxon>
        <taxon>Zosteraceae</taxon>
        <taxon>Zostera</taxon>
    </lineage>
</organism>
<dbReference type="STRING" id="29655.A0A0K9PLU6"/>
<feature type="binding site" evidence="10">
    <location>
        <position position="395"/>
    </location>
    <ligand>
        <name>ATP</name>
        <dbReference type="ChEBI" id="CHEBI:30616"/>
    </ligand>
</feature>
<evidence type="ECO:0000256" key="12">
    <source>
        <dbReference type="SAM" id="Phobius"/>
    </source>
</evidence>
<dbReference type="InterPro" id="IPR025287">
    <property type="entry name" value="WAK_GUB"/>
</dbReference>
<feature type="signal peptide" evidence="13">
    <location>
        <begin position="1"/>
        <end position="23"/>
    </location>
</feature>
<dbReference type="CDD" id="cd00054">
    <property type="entry name" value="EGF_CA"/>
    <property type="match status" value="1"/>
</dbReference>
<gene>
    <name evidence="15" type="ORF">ZOSMA_21G00410</name>
</gene>
<keyword evidence="12" id="KW-1133">Transmembrane helix</keyword>
<evidence type="ECO:0000256" key="9">
    <source>
        <dbReference type="ARBA" id="ARBA00023180"/>
    </source>
</evidence>
<dbReference type="GO" id="GO:0004674">
    <property type="term" value="F:protein serine/threonine kinase activity"/>
    <property type="evidence" value="ECO:0007669"/>
    <property type="project" value="UniProtKB-KW"/>
</dbReference>
<evidence type="ECO:0000256" key="8">
    <source>
        <dbReference type="ARBA" id="ARBA00023157"/>
    </source>
</evidence>
<dbReference type="SMART" id="SM00220">
    <property type="entry name" value="S_TKc"/>
    <property type="match status" value="1"/>
</dbReference>
<evidence type="ECO:0000313" key="16">
    <source>
        <dbReference type="Proteomes" id="UP000036987"/>
    </source>
</evidence>
<dbReference type="AlphaFoldDB" id="A0A0K9PLU6"/>
<dbReference type="PROSITE" id="PS50011">
    <property type="entry name" value="PROTEIN_KINASE_DOM"/>
    <property type="match status" value="1"/>
</dbReference>
<protein>
    <submittedName>
        <fullName evidence="15">Putative Kinase</fullName>
    </submittedName>
</protein>
<keyword evidence="12" id="KW-0472">Membrane</keyword>
<evidence type="ECO:0000256" key="2">
    <source>
        <dbReference type="ARBA" id="ARBA00022527"/>
    </source>
</evidence>
<dbReference type="OMA" id="SWEIVSI"/>
<name>A0A0K9PLU6_ZOSMR</name>
<feature type="chain" id="PRO_5005528108" evidence="13">
    <location>
        <begin position="24"/>
        <end position="695"/>
    </location>
</feature>
<keyword evidence="4 13" id="KW-0732">Signal</keyword>
<proteinExistence type="predicted"/>
<evidence type="ECO:0000256" key="6">
    <source>
        <dbReference type="ARBA" id="ARBA00022777"/>
    </source>
</evidence>
<dbReference type="FunFam" id="1.10.510.10:FF:000084">
    <property type="entry name" value="Wall-associated receptor kinase 2"/>
    <property type="match status" value="1"/>
</dbReference>
<dbReference type="PROSITE" id="PS01187">
    <property type="entry name" value="EGF_CA"/>
    <property type="match status" value="1"/>
</dbReference>
<keyword evidence="7 10" id="KW-0067">ATP-binding</keyword>
<feature type="region of interest" description="Disordered" evidence="11">
    <location>
        <begin position="671"/>
        <end position="695"/>
    </location>
</feature>
<dbReference type="EMBL" id="LFYR01000785">
    <property type="protein sequence ID" value="KMZ69187.1"/>
    <property type="molecule type" value="Genomic_DNA"/>
</dbReference>
<evidence type="ECO:0000256" key="11">
    <source>
        <dbReference type="SAM" id="MobiDB-lite"/>
    </source>
</evidence>
<dbReference type="PANTHER" id="PTHR27005:SF468">
    <property type="entry name" value="OS01G0310500 PROTEIN"/>
    <property type="match status" value="1"/>
</dbReference>
<feature type="region of interest" description="Disordered" evidence="11">
    <location>
        <begin position="631"/>
        <end position="658"/>
    </location>
</feature>
<dbReference type="GO" id="GO:0005524">
    <property type="term" value="F:ATP binding"/>
    <property type="evidence" value="ECO:0007669"/>
    <property type="project" value="UniProtKB-UniRule"/>
</dbReference>
<dbReference type="Gene3D" id="3.30.200.20">
    <property type="entry name" value="Phosphorylase Kinase, domain 1"/>
    <property type="match status" value="1"/>
</dbReference>
<evidence type="ECO:0000256" key="13">
    <source>
        <dbReference type="SAM" id="SignalP"/>
    </source>
</evidence>
<evidence type="ECO:0000259" key="14">
    <source>
        <dbReference type="PROSITE" id="PS50011"/>
    </source>
</evidence>
<dbReference type="PROSITE" id="PS00108">
    <property type="entry name" value="PROTEIN_KINASE_ST"/>
    <property type="match status" value="1"/>
</dbReference>
<dbReference type="GO" id="GO:0005886">
    <property type="term" value="C:plasma membrane"/>
    <property type="evidence" value="ECO:0000318"/>
    <property type="project" value="GO_Central"/>
</dbReference>
<reference evidence="16" key="1">
    <citation type="journal article" date="2016" name="Nature">
        <title>The genome of the seagrass Zostera marina reveals angiosperm adaptation to the sea.</title>
        <authorList>
            <person name="Olsen J.L."/>
            <person name="Rouze P."/>
            <person name="Verhelst B."/>
            <person name="Lin Y.-C."/>
            <person name="Bayer T."/>
            <person name="Collen J."/>
            <person name="Dattolo E."/>
            <person name="De Paoli E."/>
            <person name="Dittami S."/>
            <person name="Maumus F."/>
            <person name="Michel G."/>
            <person name="Kersting A."/>
            <person name="Lauritano C."/>
            <person name="Lohaus R."/>
            <person name="Toepel M."/>
            <person name="Tonon T."/>
            <person name="Vanneste K."/>
            <person name="Amirebrahimi M."/>
            <person name="Brakel J."/>
            <person name="Bostroem C."/>
            <person name="Chovatia M."/>
            <person name="Grimwood J."/>
            <person name="Jenkins J.W."/>
            <person name="Jueterbock A."/>
            <person name="Mraz A."/>
            <person name="Stam W.T."/>
            <person name="Tice H."/>
            <person name="Bornberg-Bauer E."/>
            <person name="Green P.J."/>
            <person name="Pearson G.A."/>
            <person name="Procaccini G."/>
            <person name="Duarte C.M."/>
            <person name="Schmutz J."/>
            <person name="Reusch T.B.H."/>
            <person name="Van de Peer Y."/>
        </authorList>
    </citation>
    <scope>NUCLEOTIDE SEQUENCE [LARGE SCALE GENOMIC DNA]</scope>
    <source>
        <strain evidence="16">cv. Finnish</strain>
    </source>
</reference>
<comment type="caution">
    <text evidence="15">The sequence shown here is derived from an EMBL/GenBank/DDBJ whole genome shotgun (WGS) entry which is preliminary data.</text>
</comment>
<dbReference type="OrthoDB" id="4062651at2759"/>
<dbReference type="Gene3D" id="2.10.25.10">
    <property type="entry name" value="Laminin"/>
    <property type="match status" value="1"/>
</dbReference>
<dbReference type="InterPro" id="IPR001245">
    <property type="entry name" value="Ser-Thr/Tyr_kinase_cat_dom"/>
</dbReference>
<dbReference type="GO" id="GO:0005509">
    <property type="term" value="F:calcium ion binding"/>
    <property type="evidence" value="ECO:0007669"/>
    <property type="project" value="InterPro"/>
</dbReference>
<keyword evidence="12" id="KW-0812">Transmembrane</keyword>
<keyword evidence="5 10" id="KW-0547">Nucleotide-binding</keyword>
<dbReference type="InterPro" id="IPR017441">
    <property type="entry name" value="Protein_kinase_ATP_BS"/>
</dbReference>
<keyword evidence="2" id="KW-0723">Serine/threonine-protein kinase</keyword>